<dbReference type="SUPFAM" id="SSF53335">
    <property type="entry name" value="S-adenosyl-L-methionine-dependent methyltransferases"/>
    <property type="match status" value="1"/>
</dbReference>
<reference evidence="9 10" key="1">
    <citation type="submission" date="2018-08" db="EMBL/GenBank/DDBJ databases">
        <title>Mountain-cultivated ginseng endophyte, Burkholderia stabilis and its activity against ginseng root rot disease.</title>
        <authorList>
            <person name="Tapan Kumar M."/>
            <person name="Bae H."/>
            <person name="Shanmugam G."/>
            <person name="Jeon J."/>
        </authorList>
    </citation>
    <scope>NUCLEOTIDE SEQUENCE [LARGE SCALE GENOMIC DNA]</scope>
    <source>
        <strain evidence="9 10">EB159</strain>
    </source>
</reference>
<feature type="binding site" evidence="7">
    <location>
        <position position="24"/>
    </location>
    <ligand>
        <name>S-adenosyl-L-methionine</name>
        <dbReference type="ChEBI" id="CHEBI:59789"/>
    </ligand>
</feature>
<dbReference type="PIRSF" id="PIRSF000398">
    <property type="entry name" value="M_m6A_EcoRV"/>
    <property type="match status" value="1"/>
</dbReference>
<evidence type="ECO:0000256" key="6">
    <source>
        <dbReference type="ARBA" id="ARBA00047942"/>
    </source>
</evidence>
<feature type="binding site" evidence="7">
    <location>
        <position position="69"/>
    </location>
    <ligand>
        <name>S-adenosyl-L-methionine</name>
        <dbReference type="ChEBI" id="CHEBI:59789"/>
    </ligand>
</feature>
<gene>
    <name evidence="9" type="ORF">D1006_39640</name>
</gene>
<dbReference type="GO" id="GO:0043565">
    <property type="term" value="F:sequence-specific DNA binding"/>
    <property type="evidence" value="ECO:0007669"/>
    <property type="project" value="TreeGrafter"/>
</dbReference>
<dbReference type="GO" id="GO:0009307">
    <property type="term" value="P:DNA restriction-modification system"/>
    <property type="evidence" value="ECO:0007669"/>
    <property type="project" value="InterPro"/>
</dbReference>
<protein>
    <recommendedName>
        <fullName evidence="2 8">Site-specific DNA-methyltransferase (adenine-specific)</fullName>
        <ecNumber evidence="2 8">2.1.1.72</ecNumber>
    </recommendedName>
</protein>
<dbReference type="EMBL" id="QWEX01000004">
    <property type="protein sequence ID" value="RXV64584.1"/>
    <property type="molecule type" value="Genomic_DNA"/>
</dbReference>
<comment type="similarity">
    <text evidence="1 8">Belongs to the N(4)/N(6)-methyltransferase family.</text>
</comment>
<dbReference type="PRINTS" id="PR00505">
    <property type="entry name" value="D12N6MTFRASE"/>
</dbReference>
<accession>A0A4V1PQM2</accession>
<keyword evidence="5 8" id="KW-0949">S-adenosyl-L-methionine</keyword>
<evidence type="ECO:0000313" key="9">
    <source>
        <dbReference type="EMBL" id="RXV64584.1"/>
    </source>
</evidence>
<evidence type="ECO:0000256" key="4">
    <source>
        <dbReference type="ARBA" id="ARBA00022679"/>
    </source>
</evidence>
<proteinExistence type="inferred from homology"/>
<dbReference type="GO" id="GO:0032259">
    <property type="term" value="P:methylation"/>
    <property type="evidence" value="ECO:0007669"/>
    <property type="project" value="UniProtKB-KW"/>
</dbReference>
<evidence type="ECO:0000256" key="1">
    <source>
        <dbReference type="ARBA" id="ARBA00006594"/>
    </source>
</evidence>
<dbReference type="InterPro" id="IPR012327">
    <property type="entry name" value="MeTrfase_D12"/>
</dbReference>
<dbReference type="GO" id="GO:0006298">
    <property type="term" value="P:mismatch repair"/>
    <property type="evidence" value="ECO:0007669"/>
    <property type="project" value="TreeGrafter"/>
</dbReference>
<dbReference type="PROSITE" id="PS00092">
    <property type="entry name" value="N6_MTASE"/>
    <property type="match status" value="1"/>
</dbReference>
<dbReference type="GO" id="GO:0009007">
    <property type="term" value="F:site-specific DNA-methyltransferase (adenine-specific) activity"/>
    <property type="evidence" value="ECO:0007669"/>
    <property type="project" value="UniProtKB-UniRule"/>
</dbReference>
<feature type="binding site" evidence="7">
    <location>
        <position position="195"/>
    </location>
    <ligand>
        <name>S-adenosyl-L-methionine</name>
        <dbReference type="ChEBI" id="CHEBI:59789"/>
    </ligand>
</feature>
<dbReference type="InterPro" id="IPR012263">
    <property type="entry name" value="M_m6A_EcoRV"/>
</dbReference>
<dbReference type="Gene3D" id="3.40.50.150">
    <property type="entry name" value="Vaccinia Virus protein VP39"/>
    <property type="match status" value="1"/>
</dbReference>
<comment type="caution">
    <text evidence="9">The sequence shown here is derived from an EMBL/GenBank/DDBJ whole genome shotgun (WGS) entry which is preliminary data.</text>
</comment>
<evidence type="ECO:0000256" key="8">
    <source>
        <dbReference type="RuleBase" id="RU361257"/>
    </source>
</evidence>
<evidence type="ECO:0000256" key="3">
    <source>
        <dbReference type="ARBA" id="ARBA00022603"/>
    </source>
</evidence>
<dbReference type="PANTHER" id="PTHR30481">
    <property type="entry name" value="DNA ADENINE METHYLASE"/>
    <property type="match status" value="1"/>
</dbReference>
<dbReference type="InterPro" id="IPR029063">
    <property type="entry name" value="SAM-dependent_MTases_sf"/>
</dbReference>
<dbReference type="EC" id="2.1.1.72" evidence="2 8"/>
<evidence type="ECO:0000256" key="5">
    <source>
        <dbReference type="ARBA" id="ARBA00022691"/>
    </source>
</evidence>
<dbReference type="Proteomes" id="UP000289650">
    <property type="component" value="Unassembled WGS sequence"/>
</dbReference>
<sequence length="286" mass="33035">MEPALGRDQDHSPTAETLTPFLKWPGGKRWFVCNYADLIPKEFDTYVEPFLGAGSVYFHLRPRQALLGDINPDLVNAYRAIKEDWETVSNSLRYRQRRHREDADGYYYWLRDRTPSDPTQQASRLIYLNRTCFNGIYRVNKRGQFNVPRGTKDKVVIETDDFEGMSRALRNAELVVGDFESLVERADSGDFVFCDPPYTVRHNHNGFRKYNEVIFSWADQERLASSLLRAARRGVKVLCTNANHQSVRDLYSDPVFGQIAVSRYSSISASNSSRRSFEELVIRANI</sequence>
<keyword evidence="3 8" id="KW-0489">Methyltransferase</keyword>
<evidence type="ECO:0000313" key="10">
    <source>
        <dbReference type="Proteomes" id="UP000289650"/>
    </source>
</evidence>
<dbReference type="OrthoDB" id="9805629at2"/>
<comment type="catalytic activity">
    <reaction evidence="6 8">
        <text>a 2'-deoxyadenosine in DNA + S-adenosyl-L-methionine = an N(6)-methyl-2'-deoxyadenosine in DNA + S-adenosyl-L-homocysteine + H(+)</text>
        <dbReference type="Rhea" id="RHEA:15197"/>
        <dbReference type="Rhea" id="RHEA-COMP:12418"/>
        <dbReference type="Rhea" id="RHEA-COMP:12419"/>
        <dbReference type="ChEBI" id="CHEBI:15378"/>
        <dbReference type="ChEBI" id="CHEBI:57856"/>
        <dbReference type="ChEBI" id="CHEBI:59789"/>
        <dbReference type="ChEBI" id="CHEBI:90615"/>
        <dbReference type="ChEBI" id="CHEBI:90616"/>
        <dbReference type="EC" id="2.1.1.72"/>
    </reaction>
</comment>
<name>A0A4V1PQM2_9BURK</name>
<feature type="binding site" evidence="7">
    <location>
        <position position="28"/>
    </location>
    <ligand>
        <name>S-adenosyl-L-methionine</name>
        <dbReference type="ChEBI" id="CHEBI:59789"/>
    </ligand>
</feature>
<organism evidence="9 10">
    <name type="scientific">Burkholderia stabilis</name>
    <dbReference type="NCBI Taxonomy" id="95485"/>
    <lineage>
        <taxon>Bacteria</taxon>
        <taxon>Pseudomonadati</taxon>
        <taxon>Pseudomonadota</taxon>
        <taxon>Betaproteobacteria</taxon>
        <taxon>Burkholderiales</taxon>
        <taxon>Burkholderiaceae</taxon>
        <taxon>Burkholderia</taxon>
        <taxon>Burkholderia cepacia complex</taxon>
    </lineage>
</organism>
<dbReference type="Gene3D" id="1.10.1020.10">
    <property type="entry name" value="Adenine-specific Methyltransferase, Domain 2"/>
    <property type="match status" value="1"/>
</dbReference>
<dbReference type="GO" id="GO:1904047">
    <property type="term" value="F:S-adenosyl-L-methionine binding"/>
    <property type="evidence" value="ECO:0007669"/>
    <property type="project" value="TreeGrafter"/>
</dbReference>
<dbReference type="InterPro" id="IPR002052">
    <property type="entry name" value="DNA_methylase_N6_adenine_CS"/>
</dbReference>
<dbReference type="AlphaFoldDB" id="A0A4V1PQM2"/>
<dbReference type="PANTHER" id="PTHR30481:SF3">
    <property type="entry name" value="DNA ADENINE METHYLASE"/>
    <property type="match status" value="1"/>
</dbReference>
<evidence type="ECO:0000256" key="2">
    <source>
        <dbReference type="ARBA" id="ARBA00011900"/>
    </source>
</evidence>
<dbReference type="Pfam" id="PF02086">
    <property type="entry name" value="MethyltransfD12"/>
    <property type="match status" value="1"/>
</dbReference>
<keyword evidence="4 8" id="KW-0808">Transferase</keyword>
<evidence type="ECO:0000256" key="7">
    <source>
        <dbReference type="PIRSR" id="PIRSR000398-1"/>
    </source>
</evidence>
<dbReference type="NCBIfam" id="TIGR00571">
    <property type="entry name" value="dam"/>
    <property type="match status" value="1"/>
</dbReference>
<dbReference type="InterPro" id="IPR023095">
    <property type="entry name" value="Ade_MeTrfase_dom_2"/>
</dbReference>